<evidence type="ECO:0008006" key="4">
    <source>
        <dbReference type="Google" id="ProtNLM"/>
    </source>
</evidence>
<proteinExistence type="predicted"/>
<dbReference type="AlphaFoldDB" id="A0A444MPU6"/>
<dbReference type="Gene3D" id="2.60.120.200">
    <property type="match status" value="1"/>
</dbReference>
<dbReference type="EMBL" id="SBIW01000003">
    <property type="protein sequence ID" value="RWY53650.1"/>
    <property type="molecule type" value="Genomic_DNA"/>
</dbReference>
<feature type="signal peptide" evidence="1">
    <location>
        <begin position="1"/>
        <end position="24"/>
    </location>
</feature>
<organism evidence="2 3">
    <name type="scientific">Mucilaginibacter gilvus</name>
    <dbReference type="NCBI Taxonomy" id="2305909"/>
    <lineage>
        <taxon>Bacteria</taxon>
        <taxon>Pseudomonadati</taxon>
        <taxon>Bacteroidota</taxon>
        <taxon>Sphingobacteriia</taxon>
        <taxon>Sphingobacteriales</taxon>
        <taxon>Sphingobacteriaceae</taxon>
        <taxon>Mucilaginibacter</taxon>
    </lineage>
</organism>
<dbReference type="RefSeq" id="WP_128533084.1">
    <property type="nucleotide sequence ID" value="NZ_SBIW01000003.1"/>
</dbReference>
<reference evidence="2 3" key="1">
    <citation type="submission" date="2019-01" db="EMBL/GenBank/DDBJ databases">
        <title>Mucilaginibacter antarcticum sp. nov., isolated from antarctic soil.</title>
        <authorList>
            <person name="Yan Y.-Q."/>
            <person name="Du Z.-J."/>
        </authorList>
    </citation>
    <scope>NUCLEOTIDE SEQUENCE [LARGE SCALE GENOMIC DNA]</scope>
    <source>
        <strain evidence="2 3">F01003</strain>
    </source>
</reference>
<name>A0A444MPU6_9SPHI</name>
<evidence type="ECO:0000313" key="3">
    <source>
        <dbReference type="Proteomes" id="UP000286701"/>
    </source>
</evidence>
<protein>
    <recommendedName>
        <fullName evidence="4">DUF5666 domain-containing protein</fullName>
    </recommendedName>
</protein>
<dbReference type="Proteomes" id="UP000286701">
    <property type="component" value="Unassembled WGS sequence"/>
</dbReference>
<keyword evidence="1" id="KW-0732">Signal</keyword>
<accession>A0A444MPU6</accession>
<comment type="caution">
    <text evidence="2">The sequence shown here is derived from an EMBL/GenBank/DDBJ whole genome shotgun (WGS) entry which is preliminary data.</text>
</comment>
<feature type="chain" id="PRO_5018986991" description="DUF5666 domain-containing protein" evidence="1">
    <location>
        <begin position="25"/>
        <end position="217"/>
    </location>
</feature>
<sequence>MYNKITLFFTVVLAAVLFAGSGYSQTKSTGIFDGHGDVGPVKNKGNVKYDAKNHQYLVSGSGTNIWANTDEFQFVWKQIKGDFTIRTNAAFIGKGTELHRKFGLMVRKSLDGNSPHVNAVVHGDGLTSLQYRKTTGAVTEEQKLTQTFAEVIQLERRGNTFIMSVAHKGEAFGSEEKIDLDLGDEVYVGIFVCSHNADVVEKAVFGKVKITAGKPGK</sequence>
<gene>
    <name evidence="2" type="ORF">EPL05_06135</name>
</gene>
<dbReference type="OrthoDB" id="8432779at2"/>
<evidence type="ECO:0000313" key="2">
    <source>
        <dbReference type="EMBL" id="RWY53650.1"/>
    </source>
</evidence>
<evidence type="ECO:0000256" key="1">
    <source>
        <dbReference type="SAM" id="SignalP"/>
    </source>
</evidence>
<keyword evidence="3" id="KW-1185">Reference proteome</keyword>